<gene>
    <name evidence="2" type="ORF">SAMN02982989_1947</name>
</gene>
<dbReference type="InterPro" id="IPR007345">
    <property type="entry name" value="Polysacch_pyruvyl_Trfase"/>
</dbReference>
<evidence type="ECO:0000259" key="1">
    <source>
        <dbReference type="Pfam" id="PF04230"/>
    </source>
</evidence>
<feature type="domain" description="Polysaccharide pyruvyl transferase" evidence="1">
    <location>
        <begin position="30"/>
        <end position="308"/>
    </location>
</feature>
<keyword evidence="3" id="KW-1185">Reference proteome</keyword>
<dbReference type="AlphaFoldDB" id="A0A1X7EXD2"/>
<keyword evidence="2" id="KW-0808">Transferase</keyword>
<proteinExistence type="predicted"/>
<organism evidence="2 3">
    <name type="scientific">Xaviernesmea oryzae</name>
    <dbReference type="NCBI Taxonomy" id="464029"/>
    <lineage>
        <taxon>Bacteria</taxon>
        <taxon>Pseudomonadati</taxon>
        <taxon>Pseudomonadota</taxon>
        <taxon>Alphaproteobacteria</taxon>
        <taxon>Hyphomicrobiales</taxon>
        <taxon>Rhizobiaceae</taxon>
        <taxon>Rhizobium/Agrobacterium group</taxon>
        <taxon>Xaviernesmea</taxon>
    </lineage>
</organism>
<reference evidence="3" key="1">
    <citation type="submission" date="2017-04" db="EMBL/GenBank/DDBJ databases">
        <authorList>
            <person name="Varghese N."/>
            <person name="Submissions S."/>
        </authorList>
    </citation>
    <scope>NUCLEOTIDE SEQUENCE [LARGE SCALE GENOMIC DNA]</scope>
    <source>
        <strain evidence="3">B4P</strain>
    </source>
</reference>
<sequence length="369" mass="41055">MLTGYPEARDLLQWEEMLKVGILTFHRCINYGSYWQARCLAEGLASMGVEAVLLEHASDRVNRAEWRCALQPLLPAPTPAEDYPLYRAKIRKFFGSFAALPLSSPFSLEDPAAMDDYPLVIVGSDEVWNLRHPWYGGYPLFYGEGLRCGRLASYAATFGNLASSERLEGWAEKLRGFSHISVRDLNSGRLIRDTLGFEPELVLDPCLQFPGAIVADTDGGREPDYVAVYGHSFPAWFRNAVRDWAKDRGYPLVSIGYRNDWADAQWIDAGPEEFAGFIAGARAVVTNFFHGCVFSLVNGKPFAGVLSDYRSSKIRDLTLTVGAGRHVMTEDMEPSHLDVILDNPLPAAVSQRISSLRHASSAYLSHVLQ</sequence>
<dbReference type="GO" id="GO:0016740">
    <property type="term" value="F:transferase activity"/>
    <property type="evidence" value="ECO:0007669"/>
    <property type="project" value="UniProtKB-KW"/>
</dbReference>
<accession>A0A1X7EXD2</accession>
<evidence type="ECO:0000313" key="3">
    <source>
        <dbReference type="Proteomes" id="UP000192903"/>
    </source>
</evidence>
<protein>
    <submittedName>
        <fullName evidence="2">Polysaccharide pyruvyl transferase</fullName>
    </submittedName>
</protein>
<dbReference type="Proteomes" id="UP000192903">
    <property type="component" value="Unassembled WGS sequence"/>
</dbReference>
<name>A0A1X7EXD2_9HYPH</name>
<dbReference type="EMBL" id="FXAF01000006">
    <property type="protein sequence ID" value="SMF41773.1"/>
    <property type="molecule type" value="Genomic_DNA"/>
</dbReference>
<dbReference type="STRING" id="464029.SAMN02982989_1947"/>
<dbReference type="Pfam" id="PF04230">
    <property type="entry name" value="PS_pyruv_trans"/>
    <property type="match status" value="1"/>
</dbReference>
<evidence type="ECO:0000313" key="2">
    <source>
        <dbReference type="EMBL" id="SMF41773.1"/>
    </source>
</evidence>